<proteinExistence type="predicted"/>
<dbReference type="SUPFAM" id="SSF56349">
    <property type="entry name" value="DNA breaking-rejoining enzymes"/>
    <property type="match status" value="1"/>
</dbReference>
<comment type="caution">
    <text evidence="2">The sequence shown here is derived from an EMBL/GenBank/DDBJ whole genome shotgun (WGS) entry which is preliminary data.</text>
</comment>
<evidence type="ECO:0000313" key="3">
    <source>
        <dbReference type="Proteomes" id="UP000469452"/>
    </source>
</evidence>
<dbReference type="InterPro" id="IPR013762">
    <property type="entry name" value="Integrase-like_cat_sf"/>
</dbReference>
<gene>
    <name evidence="2" type="ORF">AaE_015904</name>
</gene>
<evidence type="ECO:0000313" key="2">
    <source>
        <dbReference type="EMBL" id="KAF0702468.1"/>
    </source>
</evidence>
<reference evidence="2 3" key="1">
    <citation type="submission" date="2019-06" db="EMBL/GenBank/DDBJ databases">
        <title>Genomics analysis of Aphanomyces spp. identifies a new class of oomycete effector associated with host adaptation.</title>
        <authorList>
            <person name="Gaulin E."/>
        </authorList>
    </citation>
    <scope>NUCLEOTIDE SEQUENCE [LARGE SCALE GENOMIC DNA]</scope>
    <source>
        <strain evidence="2 3">E</strain>
    </source>
</reference>
<protein>
    <recommendedName>
        <fullName evidence="4">Core-binding (CB) domain-containing protein</fullName>
    </recommendedName>
</protein>
<dbReference type="InterPro" id="IPR011010">
    <property type="entry name" value="DNA_brk_join_enz"/>
</dbReference>
<keyword evidence="1" id="KW-0233">DNA recombination</keyword>
<dbReference type="Gene3D" id="1.10.443.10">
    <property type="entry name" value="Intergrase catalytic core"/>
    <property type="match status" value="1"/>
</dbReference>
<dbReference type="EMBL" id="VJMI01021132">
    <property type="protein sequence ID" value="KAF0702468.1"/>
    <property type="molecule type" value="Genomic_DNA"/>
</dbReference>
<dbReference type="GO" id="GO:0015074">
    <property type="term" value="P:DNA integration"/>
    <property type="evidence" value="ECO:0007669"/>
    <property type="project" value="InterPro"/>
</dbReference>
<name>A0A6A4Z0E0_APHAT</name>
<dbReference type="VEuPathDB" id="FungiDB:H257_16849"/>
<sequence>MGRGQRQPTSNNAIETADDVIALRIVEYTRSQYESILARMVRWLHVEHPQYVTAQGVVVPVTPALCKLMFSYASVKRSLNGMELVPRKYNSVSTINRVKSAVVFLHREAEVAVSTELNAMMKEYVSGYRRKFAQLKESGEAPITEGKSPLSFGGYSYLASVAVATECDYSLYVTAHSFLLLCWNLMARAVTTSSRRYEHITWKDDALQISFGLMKNDQEGRMSYPRHVYANPSHPAICPILSLGVLLFTRGAQVPESPTLLFGYNAKERFSAWLAKTCAANADDIAGLGLSISDIGTHSFRKGVASALSNSPGGPQAVMVWLRAGWSLGGVQGRYIFEGSGGDQFVGRAATGLNVNDVEFGALPPHFGPSISLSPAQWESNLPGYSSLYPATFRSAVPYLLASLVHHHAWLKSTLHNSHPLFLSPVWLSGSLPALAAGLHGGT</sequence>
<feature type="non-terminal residue" evidence="2">
    <location>
        <position position="443"/>
    </location>
</feature>
<dbReference type="GO" id="GO:0003677">
    <property type="term" value="F:DNA binding"/>
    <property type="evidence" value="ECO:0007669"/>
    <property type="project" value="InterPro"/>
</dbReference>
<evidence type="ECO:0008006" key="4">
    <source>
        <dbReference type="Google" id="ProtNLM"/>
    </source>
</evidence>
<dbReference type="AlphaFoldDB" id="A0A6A4Z0E0"/>
<evidence type="ECO:0000256" key="1">
    <source>
        <dbReference type="ARBA" id="ARBA00023172"/>
    </source>
</evidence>
<accession>A0A6A4Z0E0</accession>
<dbReference type="Proteomes" id="UP000469452">
    <property type="component" value="Unassembled WGS sequence"/>
</dbReference>
<organism evidence="2 3">
    <name type="scientific">Aphanomyces astaci</name>
    <name type="common">Crayfish plague agent</name>
    <dbReference type="NCBI Taxonomy" id="112090"/>
    <lineage>
        <taxon>Eukaryota</taxon>
        <taxon>Sar</taxon>
        <taxon>Stramenopiles</taxon>
        <taxon>Oomycota</taxon>
        <taxon>Saprolegniomycetes</taxon>
        <taxon>Saprolegniales</taxon>
        <taxon>Verrucalvaceae</taxon>
        <taxon>Aphanomyces</taxon>
    </lineage>
</organism>
<dbReference type="GO" id="GO:0006310">
    <property type="term" value="P:DNA recombination"/>
    <property type="evidence" value="ECO:0007669"/>
    <property type="project" value="UniProtKB-KW"/>
</dbReference>